<keyword evidence="3" id="KW-1185">Reference proteome</keyword>
<accession>A0ABM7W707</accession>
<dbReference type="InterPro" id="IPR050397">
    <property type="entry name" value="Env_Response_Regulators"/>
</dbReference>
<dbReference type="SUPFAM" id="SSF51206">
    <property type="entry name" value="cAMP-binding domain-like"/>
    <property type="match status" value="1"/>
</dbReference>
<dbReference type="PANTHER" id="PTHR24567">
    <property type="entry name" value="CRP FAMILY TRANSCRIPTIONAL REGULATORY PROTEIN"/>
    <property type="match status" value="1"/>
</dbReference>
<dbReference type="CDD" id="cd00038">
    <property type="entry name" value="CAP_ED"/>
    <property type="match status" value="1"/>
</dbReference>
<dbReference type="EMBL" id="AP025516">
    <property type="protein sequence ID" value="BDD86715.1"/>
    <property type="molecule type" value="Genomic_DNA"/>
</dbReference>
<dbReference type="Gene3D" id="2.60.120.10">
    <property type="entry name" value="Jelly Rolls"/>
    <property type="match status" value="1"/>
</dbReference>
<evidence type="ECO:0000259" key="1">
    <source>
        <dbReference type="PROSITE" id="PS50042"/>
    </source>
</evidence>
<dbReference type="PANTHER" id="PTHR24567:SF74">
    <property type="entry name" value="HTH-TYPE TRANSCRIPTIONAL REGULATOR ARCR"/>
    <property type="match status" value="1"/>
</dbReference>
<dbReference type="InterPro" id="IPR018490">
    <property type="entry name" value="cNMP-bd_dom_sf"/>
</dbReference>
<dbReference type="InterPro" id="IPR014710">
    <property type="entry name" value="RmlC-like_jellyroll"/>
</dbReference>
<dbReference type="SMART" id="SM00100">
    <property type="entry name" value="cNMP"/>
    <property type="match status" value="1"/>
</dbReference>
<protein>
    <recommendedName>
        <fullName evidence="1">Cyclic nucleotide-binding domain-containing protein</fullName>
    </recommendedName>
</protein>
<dbReference type="Proteomes" id="UP000830055">
    <property type="component" value="Chromosome"/>
</dbReference>
<organism evidence="2 3">
    <name type="scientific">Desulfofustis limnaeus</name>
    <dbReference type="NCBI Taxonomy" id="2740163"/>
    <lineage>
        <taxon>Bacteria</taxon>
        <taxon>Pseudomonadati</taxon>
        <taxon>Thermodesulfobacteriota</taxon>
        <taxon>Desulfobulbia</taxon>
        <taxon>Desulfobulbales</taxon>
        <taxon>Desulfocapsaceae</taxon>
        <taxon>Desulfofustis</taxon>
    </lineage>
</organism>
<reference evidence="2 3" key="1">
    <citation type="submission" date="2022-01" db="EMBL/GenBank/DDBJ databases">
        <title>Desulfofustis limnae sp. nov., a novel mesophilic sulfate-reducing bacterium isolated from marsh soil.</title>
        <authorList>
            <person name="Watanabe M."/>
            <person name="Takahashi A."/>
            <person name="Kojima H."/>
            <person name="Fukui M."/>
        </authorList>
    </citation>
    <scope>NUCLEOTIDE SEQUENCE [LARGE SCALE GENOMIC DNA]</scope>
    <source>
        <strain evidence="2 3">PPLL</strain>
    </source>
</reference>
<evidence type="ECO:0000313" key="3">
    <source>
        <dbReference type="Proteomes" id="UP000830055"/>
    </source>
</evidence>
<dbReference type="Pfam" id="PF00027">
    <property type="entry name" value="cNMP_binding"/>
    <property type="match status" value="1"/>
</dbReference>
<feature type="domain" description="Cyclic nucleotide-binding" evidence="1">
    <location>
        <begin position="18"/>
        <end position="121"/>
    </location>
</feature>
<dbReference type="PROSITE" id="PS50042">
    <property type="entry name" value="CNMP_BINDING_3"/>
    <property type="match status" value="1"/>
</dbReference>
<name>A0ABM7W707_9BACT</name>
<gene>
    <name evidence="2" type="ORF">DPPLL_10800</name>
</gene>
<evidence type="ECO:0000313" key="2">
    <source>
        <dbReference type="EMBL" id="BDD86715.1"/>
    </source>
</evidence>
<dbReference type="InterPro" id="IPR000595">
    <property type="entry name" value="cNMP-bd_dom"/>
</dbReference>
<proteinExistence type="predicted"/>
<sequence length="155" mass="16910">MSPPDSPWRPGREQIDRAFSWLSPAQRQELSGLLSLRRLTPGEQLFAIGDPADTLYVLVEGRVAVKKQTGWGRNSQVIALLSPPAPIGEASLVGAAQRKTTVEAVEETLLLCLPGDSLRLLAADQPALALTLVNYLLRITCLRLEQCSSRLARIL</sequence>